<feature type="compositionally biased region" description="Low complexity" evidence="1">
    <location>
        <begin position="137"/>
        <end position="163"/>
    </location>
</feature>
<keyword evidence="4" id="KW-1185">Reference proteome</keyword>
<evidence type="ECO:0000256" key="1">
    <source>
        <dbReference type="SAM" id="MobiDB-lite"/>
    </source>
</evidence>
<reference evidence="3" key="1">
    <citation type="submission" date="2013-11" db="EMBL/GenBank/DDBJ databases">
        <title>Genome sequence of the fusiform rust pathogen reveals effectors for host alternation and coevolution with pine.</title>
        <authorList>
            <consortium name="DOE Joint Genome Institute"/>
            <person name="Smith K."/>
            <person name="Pendleton A."/>
            <person name="Kubisiak T."/>
            <person name="Anderson C."/>
            <person name="Salamov A."/>
            <person name="Aerts A."/>
            <person name="Riley R."/>
            <person name="Clum A."/>
            <person name="Lindquist E."/>
            <person name="Ence D."/>
            <person name="Campbell M."/>
            <person name="Kronenberg Z."/>
            <person name="Feau N."/>
            <person name="Dhillon B."/>
            <person name="Hamelin R."/>
            <person name="Burleigh J."/>
            <person name="Smith J."/>
            <person name="Yandell M."/>
            <person name="Nelson C."/>
            <person name="Grigoriev I."/>
            <person name="Davis J."/>
        </authorList>
    </citation>
    <scope>NUCLEOTIDE SEQUENCE</scope>
    <source>
        <strain evidence="3">G11</strain>
    </source>
</reference>
<feature type="region of interest" description="Disordered" evidence="1">
    <location>
        <begin position="124"/>
        <end position="217"/>
    </location>
</feature>
<dbReference type="Proteomes" id="UP000886653">
    <property type="component" value="Unassembled WGS sequence"/>
</dbReference>
<organism evidence="3 4">
    <name type="scientific">Cronartium quercuum f. sp. fusiforme G11</name>
    <dbReference type="NCBI Taxonomy" id="708437"/>
    <lineage>
        <taxon>Eukaryota</taxon>
        <taxon>Fungi</taxon>
        <taxon>Dikarya</taxon>
        <taxon>Basidiomycota</taxon>
        <taxon>Pucciniomycotina</taxon>
        <taxon>Pucciniomycetes</taxon>
        <taxon>Pucciniales</taxon>
        <taxon>Coleosporiaceae</taxon>
        <taxon>Cronartium</taxon>
    </lineage>
</organism>
<feature type="signal peptide" evidence="2">
    <location>
        <begin position="1"/>
        <end position="17"/>
    </location>
</feature>
<gene>
    <name evidence="3" type="ORF">CROQUDRAFT_87646</name>
</gene>
<feature type="compositionally biased region" description="Low complexity" evidence="1">
    <location>
        <begin position="254"/>
        <end position="267"/>
    </location>
</feature>
<dbReference type="OrthoDB" id="2362516at2759"/>
<evidence type="ECO:0000313" key="4">
    <source>
        <dbReference type="Proteomes" id="UP000886653"/>
    </source>
</evidence>
<keyword evidence="2" id="KW-0732">Signal</keyword>
<protein>
    <recommendedName>
        <fullName evidence="5">Carbohydrate-binding module family 19 domain-containing protein</fullName>
    </recommendedName>
</protein>
<feature type="compositionally biased region" description="Polar residues" evidence="1">
    <location>
        <begin position="237"/>
        <end position="253"/>
    </location>
</feature>
<evidence type="ECO:0000313" key="3">
    <source>
        <dbReference type="EMBL" id="KAG0150807.1"/>
    </source>
</evidence>
<accession>A0A9P6NSH3</accession>
<feature type="region of interest" description="Disordered" evidence="1">
    <location>
        <begin position="237"/>
        <end position="306"/>
    </location>
</feature>
<feature type="chain" id="PRO_5040132612" description="Carbohydrate-binding module family 19 domain-containing protein" evidence="2">
    <location>
        <begin position="18"/>
        <end position="306"/>
    </location>
</feature>
<comment type="caution">
    <text evidence="3">The sequence shown here is derived from an EMBL/GenBank/DDBJ whole genome shotgun (WGS) entry which is preliminary data.</text>
</comment>
<evidence type="ECO:0000256" key="2">
    <source>
        <dbReference type="SAM" id="SignalP"/>
    </source>
</evidence>
<proteinExistence type="predicted"/>
<feature type="compositionally biased region" description="Polar residues" evidence="1">
    <location>
        <begin position="268"/>
        <end position="296"/>
    </location>
</feature>
<dbReference type="AlphaFoldDB" id="A0A9P6NSH3"/>
<name>A0A9P6NSH3_9BASI</name>
<dbReference type="EMBL" id="MU167217">
    <property type="protein sequence ID" value="KAG0150807.1"/>
    <property type="molecule type" value="Genomic_DNA"/>
</dbReference>
<sequence>MVNLSICFVLTLTAVSARPQGIESILAPARVQELHRRAISPDVLLKNGQLAQSLNAKYAGMSLDTPCQVGDNACIQGGFAQCVAGKYVQTGCAPPTSCFELPLLLKAGTVPGCTTSADAASRISNTGAKGGVKGDGADTAATGNSTAPATPSTTADSPTSSAPVISETADANSTANSTDASPPSTTTTSPNATSPKNEEDSDQDASQTNGTDMGMAMGMENMSNASLATTMDPSAAVSDSSVNATSPIANSSDSGSNITNATSTATSPDDNSTPLANTTSAVNATNELSVSGNTTAPAEDEECVEN</sequence>
<feature type="compositionally biased region" description="Low complexity" evidence="1">
    <location>
        <begin position="173"/>
        <end position="195"/>
    </location>
</feature>
<evidence type="ECO:0008006" key="5">
    <source>
        <dbReference type="Google" id="ProtNLM"/>
    </source>
</evidence>